<protein>
    <recommendedName>
        <fullName evidence="1">CD-NTase-associated protein 12/Pycsar effector protein TIR domain-containing protein</fullName>
    </recommendedName>
</protein>
<dbReference type="Pfam" id="PF10137">
    <property type="entry name" value="CAP12-PCTIR_TIR"/>
    <property type="match status" value="1"/>
</dbReference>
<name>A0A6F8Y1R4_9ACTN</name>
<keyword evidence="3" id="KW-1185">Reference proteome</keyword>
<gene>
    <name evidence="2" type="ORF">Pflav_064030</name>
</gene>
<evidence type="ECO:0000259" key="1">
    <source>
        <dbReference type="Pfam" id="PF10137"/>
    </source>
</evidence>
<dbReference type="InterPro" id="IPR019302">
    <property type="entry name" value="CAP12/PCTIR_TIR_dom"/>
</dbReference>
<dbReference type="AlphaFoldDB" id="A0A6F8Y1R4"/>
<sequence>MLGDHDRLIERGVEHPAPRDNVIFELGLFMGRIGPSRTFFLYDAARAPKRPTDVIGVTGLSYRQRDPGSIHAGDLATTAGKIKRRARELGPVRRPTARPSVYWCAPHANVQRNRDAATILSQRGISLMLPHDLVQRSLGPEARDDPAAVRQVCLDGIRR</sequence>
<reference evidence="2 3" key="2">
    <citation type="submission" date="2020-03" db="EMBL/GenBank/DDBJ databases">
        <authorList>
            <person name="Ichikawa N."/>
            <person name="Kimura A."/>
            <person name="Kitahashi Y."/>
            <person name="Uohara A."/>
        </authorList>
    </citation>
    <scope>NUCLEOTIDE SEQUENCE [LARGE SCALE GENOMIC DNA]</scope>
    <source>
        <strain evidence="2 3">NBRC 107702</strain>
    </source>
</reference>
<evidence type="ECO:0000313" key="3">
    <source>
        <dbReference type="Proteomes" id="UP000502508"/>
    </source>
</evidence>
<feature type="domain" description="CD-NTase-associated protein 12/Pycsar effector protein TIR" evidence="1">
    <location>
        <begin position="6"/>
        <end position="62"/>
    </location>
</feature>
<reference evidence="2 3" key="1">
    <citation type="submission" date="2020-03" db="EMBL/GenBank/DDBJ databases">
        <title>Whole genome shotgun sequence of Phytohabitans flavus NBRC 107702.</title>
        <authorList>
            <person name="Komaki H."/>
            <person name="Tamura T."/>
        </authorList>
    </citation>
    <scope>NUCLEOTIDE SEQUENCE [LARGE SCALE GENOMIC DNA]</scope>
    <source>
        <strain evidence="2 3">NBRC 107702</strain>
    </source>
</reference>
<dbReference type="KEGG" id="pfla:Pflav_064030"/>
<dbReference type="EMBL" id="AP022870">
    <property type="protein sequence ID" value="BCB79993.1"/>
    <property type="molecule type" value="Genomic_DNA"/>
</dbReference>
<organism evidence="2 3">
    <name type="scientific">Phytohabitans flavus</name>
    <dbReference type="NCBI Taxonomy" id="1076124"/>
    <lineage>
        <taxon>Bacteria</taxon>
        <taxon>Bacillati</taxon>
        <taxon>Actinomycetota</taxon>
        <taxon>Actinomycetes</taxon>
        <taxon>Micromonosporales</taxon>
        <taxon>Micromonosporaceae</taxon>
    </lineage>
</organism>
<accession>A0A6F8Y1R4</accession>
<evidence type="ECO:0000313" key="2">
    <source>
        <dbReference type="EMBL" id="BCB79993.1"/>
    </source>
</evidence>
<dbReference type="Proteomes" id="UP000502508">
    <property type="component" value="Chromosome"/>
</dbReference>
<dbReference type="GO" id="GO:0050135">
    <property type="term" value="F:NADP+ nucleosidase activity"/>
    <property type="evidence" value="ECO:0007669"/>
    <property type="project" value="InterPro"/>
</dbReference>
<proteinExistence type="predicted"/>